<protein>
    <submittedName>
        <fullName evidence="2">Uncharacterized protein</fullName>
    </submittedName>
</protein>
<keyword evidence="4" id="KW-1185">Reference proteome</keyword>
<name>A0A511T8E2_MYXFU</name>
<evidence type="ECO:0000313" key="2">
    <source>
        <dbReference type="EMBL" id="GEN10419.1"/>
    </source>
</evidence>
<dbReference type="STRING" id="1334629.MFUL124B02_23195"/>
<feature type="region of interest" description="Disordered" evidence="1">
    <location>
        <begin position="125"/>
        <end position="152"/>
    </location>
</feature>
<feature type="compositionally biased region" description="Polar residues" evidence="1">
    <location>
        <begin position="1"/>
        <end position="18"/>
    </location>
</feature>
<dbReference type="EMBL" id="BJXR01000039">
    <property type="protein sequence ID" value="GEN10419.1"/>
    <property type="molecule type" value="Genomic_DNA"/>
</dbReference>
<dbReference type="EMBL" id="FOIB01000003">
    <property type="protein sequence ID" value="SET83104.1"/>
    <property type="molecule type" value="Genomic_DNA"/>
</dbReference>
<reference evidence="2 5" key="2">
    <citation type="submission" date="2019-07" db="EMBL/GenBank/DDBJ databases">
        <title>Whole genome shotgun sequence of Myxococcus fulvus NBRC 100333.</title>
        <authorList>
            <person name="Hosoyama A."/>
            <person name="Uohara A."/>
            <person name="Ohji S."/>
            <person name="Ichikawa N."/>
        </authorList>
    </citation>
    <scope>NUCLEOTIDE SEQUENCE [LARGE SCALE GENOMIC DNA]</scope>
    <source>
        <strain evidence="2 5">NBRC 100333</strain>
    </source>
</reference>
<evidence type="ECO:0000256" key="1">
    <source>
        <dbReference type="SAM" id="MobiDB-lite"/>
    </source>
</evidence>
<feature type="region of interest" description="Disordered" evidence="1">
    <location>
        <begin position="1"/>
        <end position="33"/>
    </location>
</feature>
<dbReference type="AlphaFoldDB" id="A0A511T8E2"/>
<proteinExistence type="predicted"/>
<organism evidence="2 5">
    <name type="scientific">Myxococcus fulvus</name>
    <dbReference type="NCBI Taxonomy" id="33"/>
    <lineage>
        <taxon>Bacteria</taxon>
        <taxon>Pseudomonadati</taxon>
        <taxon>Myxococcota</taxon>
        <taxon>Myxococcia</taxon>
        <taxon>Myxococcales</taxon>
        <taxon>Cystobacterineae</taxon>
        <taxon>Myxococcaceae</taxon>
        <taxon>Myxococcus</taxon>
    </lineage>
</organism>
<comment type="caution">
    <text evidence="2">The sequence shown here is derived from an EMBL/GenBank/DDBJ whole genome shotgun (WGS) entry which is preliminary data.</text>
</comment>
<gene>
    <name evidence="2" type="ORF">MFU01_54560</name>
    <name evidence="3" type="ORF">SAMN05443572_103414</name>
</gene>
<evidence type="ECO:0000313" key="5">
    <source>
        <dbReference type="Proteomes" id="UP000321514"/>
    </source>
</evidence>
<evidence type="ECO:0000313" key="4">
    <source>
        <dbReference type="Proteomes" id="UP000183760"/>
    </source>
</evidence>
<dbReference type="SUPFAM" id="SSF63829">
    <property type="entry name" value="Calcium-dependent phosphotriesterase"/>
    <property type="match status" value="1"/>
</dbReference>
<accession>A0A511T8E2</accession>
<reference evidence="3 4" key="1">
    <citation type="submission" date="2016-10" db="EMBL/GenBank/DDBJ databases">
        <authorList>
            <person name="Varghese N."/>
            <person name="Submissions S."/>
        </authorList>
    </citation>
    <scope>NUCLEOTIDE SEQUENCE [LARGE SCALE GENOMIC DNA]</scope>
    <source>
        <strain evidence="3 4">DSM 16525</strain>
    </source>
</reference>
<dbReference type="Proteomes" id="UP000321514">
    <property type="component" value="Unassembled WGS sequence"/>
</dbReference>
<evidence type="ECO:0000313" key="3">
    <source>
        <dbReference type="EMBL" id="SET83104.1"/>
    </source>
</evidence>
<dbReference type="OrthoDB" id="5380360at2"/>
<sequence>MVSPITSRTVSIPTQARTTEPVASPATPLPAVSPFSQDALERAKPELVNLTGHGPARTAAPEGASAVATDAGATQSVGPKLLHLDAGWTPQGQGYDAKRDQVLTTYYADGRGVLLSLQDKDSGVEAQQVRLGGSSSNPEAGAPSHGGGVSTDGEFVYVSDTHHLYVYRREDIENAKLGAEVPAFQVTEVPSGDGLTDPATGIGLVSAGSYMTVSDGYAYVGSYSKDGDGKAGAVWRYEIDKKTGEIIEDSRQGPIRAPDRAQGMTVVDGALLFTTGDQKLVYQPFEGTPDSFTADISERKDISNGLIDPYAQGFNIIDGELWVTYESGSEKYRDKLNPKYEPREHIQRIPLEDLDLEAVGVTPEDLQG</sequence>
<feature type="region of interest" description="Disordered" evidence="1">
    <location>
        <begin position="50"/>
        <end position="72"/>
    </location>
</feature>
<dbReference type="RefSeq" id="WP_074952395.1">
    <property type="nucleotide sequence ID" value="NZ_BJXR01000039.1"/>
</dbReference>
<dbReference type="Proteomes" id="UP000183760">
    <property type="component" value="Unassembled WGS sequence"/>
</dbReference>